<sequence length="294" mass="32927">MEYINNATFDENSESQDSWLAPSPGATKFIPFLDSQPQGSPLQESQVIARSAADLLGAFPLIIQTRNVASPNQNAPPQPFVTGNAADPKQQAPPYPLQLEMASLAAAGIPDSQQSRIYTQPGVKRTIHLDYVLYSRLVIDNLIRTTWPSSSLSKKEAKKEWEKYSPSGDLRVWEEDLSMYNFEKFKTNVVDNLGKGQALFCKLLDTLIPSGDIKWQAIISNSRIYGPKKLAFLNFNQDFYEFVKAAYKAPNSKVTIKLVMDNPQGKAKQLEHERSLEDNLTLAFGPDKEQARLE</sequence>
<dbReference type="AlphaFoldDB" id="A0A2N5SVC4"/>
<reference evidence="2 3" key="1">
    <citation type="submission" date="2017-11" db="EMBL/GenBank/DDBJ databases">
        <title>De novo assembly and phasing of dikaryotic genomes from two isolates of Puccinia coronata f. sp. avenae, the causal agent of oat crown rust.</title>
        <authorList>
            <person name="Miller M.E."/>
            <person name="Zhang Y."/>
            <person name="Omidvar V."/>
            <person name="Sperschneider J."/>
            <person name="Schwessinger B."/>
            <person name="Raley C."/>
            <person name="Palmer J.M."/>
            <person name="Garnica D."/>
            <person name="Upadhyaya N."/>
            <person name="Rathjen J."/>
            <person name="Taylor J.M."/>
            <person name="Park R.F."/>
            <person name="Dodds P.N."/>
            <person name="Hirsch C.D."/>
            <person name="Kianian S.F."/>
            <person name="Figueroa M."/>
        </authorList>
    </citation>
    <scope>NUCLEOTIDE SEQUENCE [LARGE SCALE GENOMIC DNA]</scope>
    <source>
        <strain evidence="2">12SD80</strain>
    </source>
</reference>
<dbReference type="EMBL" id="PGCI01000756">
    <property type="protein sequence ID" value="PLW17179.1"/>
    <property type="molecule type" value="Genomic_DNA"/>
</dbReference>
<accession>A0A2N5SVC4</accession>
<dbReference type="Proteomes" id="UP000235392">
    <property type="component" value="Unassembled WGS sequence"/>
</dbReference>
<name>A0A2N5SVC4_9BASI</name>
<evidence type="ECO:0000256" key="1">
    <source>
        <dbReference type="SAM" id="MobiDB-lite"/>
    </source>
</evidence>
<evidence type="ECO:0000313" key="2">
    <source>
        <dbReference type="EMBL" id="PLW17179.1"/>
    </source>
</evidence>
<protein>
    <submittedName>
        <fullName evidence="2">Uncharacterized protein</fullName>
    </submittedName>
</protein>
<comment type="caution">
    <text evidence="2">The sequence shown here is derived from an EMBL/GenBank/DDBJ whole genome shotgun (WGS) entry which is preliminary data.</text>
</comment>
<gene>
    <name evidence="2" type="ORF">PCASD_18135</name>
</gene>
<feature type="region of interest" description="Disordered" evidence="1">
    <location>
        <begin position="70"/>
        <end position="91"/>
    </location>
</feature>
<proteinExistence type="predicted"/>
<organism evidence="2 3">
    <name type="scientific">Puccinia coronata f. sp. avenae</name>
    <dbReference type="NCBI Taxonomy" id="200324"/>
    <lineage>
        <taxon>Eukaryota</taxon>
        <taxon>Fungi</taxon>
        <taxon>Dikarya</taxon>
        <taxon>Basidiomycota</taxon>
        <taxon>Pucciniomycotina</taxon>
        <taxon>Pucciniomycetes</taxon>
        <taxon>Pucciniales</taxon>
        <taxon>Pucciniaceae</taxon>
        <taxon>Puccinia</taxon>
    </lineage>
</organism>
<evidence type="ECO:0000313" key="3">
    <source>
        <dbReference type="Proteomes" id="UP000235392"/>
    </source>
</evidence>